<feature type="region of interest" description="Disordered" evidence="1">
    <location>
        <begin position="26"/>
        <end position="93"/>
    </location>
</feature>
<comment type="caution">
    <text evidence="3">The sequence shown here is derived from an EMBL/GenBank/DDBJ whole genome shotgun (WGS) entry which is preliminary data.</text>
</comment>
<dbReference type="EMBL" id="JBICBT010001406">
    <property type="protein sequence ID" value="KAL3068720.1"/>
    <property type="molecule type" value="Genomic_DNA"/>
</dbReference>
<keyword evidence="4" id="KW-1185">Reference proteome</keyword>
<feature type="region of interest" description="Disordered" evidence="1">
    <location>
        <begin position="107"/>
        <end position="152"/>
    </location>
</feature>
<accession>A0ABD2HTL9</accession>
<evidence type="ECO:0000313" key="3">
    <source>
        <dbReference type="EMBL" id="KAL3068720.1"/>
    </source>
</evidence>
<organism evidence="3 4">
    <name type="scientific">Heterodera trifolii</name>
    <dbReference type="NCBI Taxonomy" id="157864"/>
    <lineage>
        <taxon>Eukaryota</taxon>
        <taxon>Metazoa</taxon>
        <taxon>Ecdysozoa</taxon>
        <taxon>Nematoda</taxon>
        <taxon>Chromadorea</taxon>
        <taxon>Rhabditida</taxon>
        <taxon>Tylenchina</taxon>
        <taxon>Tylenchomorpha</taxon>
        <taxon>Tylenchoidea</taxon>
        <taxon>Heteroderidae</taxon>
        <taxon>Heteroderinae</taxon>
        <taxon>Heterodera</taxon>
    </lineage>
</organism>
<gene>
    <name evidence="3" type="ORF">niasHT_032136</name>
</gene>
<feature type="signal peptide" evidence="2">
    <location>
        <begin position="1"/>
        <end position="20"/>
    </location>
</feature>
<reference evidence="3 4" key="1">
    <citation type="submission" date="2024-10" db="EMBL/GenBank/DDBJ databases">
        <authorList>
            <person name="Kim D."/>
        </authorList>
    </citation>
    <scope>NUCLEOTIDE SEQUENCE [LARGE SCALE GENOMIC DNA]</scope>
    <source>
        <strain evidence="3">BH-2024</strain>
    </source>
</reference>
<name>A0ABD2HTL9_9BILA</name>
<dbReference type="Proteomes" id="UP001620626">
    <property type="component" value="Unassembled WGS sequence"/>
</dbReference>
<proteinExistence type="predicted"/>
<sequence>MAILLKCVLLLSIMAIFCDCMNTPGKKGKSPNKAIQKKTDNEPGGVAGGGSEPIPIPKNEGKTKERGAANSPTVTAGTPKLSGSAPIQIAKTTTEKGAVNADDYYVTPMGVGAANSPSRAAGTPKRSGKTKERGAANSPTGAEGTPKLSGKF</sequence>
<evidence type="ECO:0000313" key="4">
    <source>
        <dbReference type="Proteomes" id="UP001620626"/>
    </source>
</evidence>
<feature type="chain" id="PRO_5044793205" evidence="2">
    <location>
        <begin position="21"/>
        <end position="152"/>
    </location>
</feature>
<dbReference type="AlphaFoldDB" id="A0ABD2HTL9"/>
<evidence type="ECO:0000256" key="1">
    <source>
        <dbReference type="SAM" id="MobiDB-lite"/>
    </source>
</evidence>
<evidence type="ECO:0000256" key="2">
    <source>
        <dbReference type="SAM" id="SignalP"/>
    </source>
</evidence>
<protein>
    <submittedName>
        <fullName evidence="3">Uncharacterized protein</fullName>
    </submittedName>
</protein>
<keyword evidence="2" id="KW-0732">Signal</keyword>